<accession>A0AAD7JG97</accession>
<name>A0AAD7JG97_9AGAR</name>
<reference evidence="2" key="1">
    <citation type="submission" date="2023-03" db="EMBL/GenBank/DDBJ databases">
        <title>Massive genome expansion in bonnet fungi (Mycena s.s.) driven by repeated elements and novel gene families across ecological guilds.</title>
        <authorList>
            <consortium name="Lawrence Berkeley National Laboratory"/>
            <person name="Harder C.B."/>
            <person name="Miyauchi S."/>
            <person name="Viragh M."/>
            <person name="Kuo A."/>
            <person name="Thoen E."/>
            <person name="Andreopoulos B."/>
            <person name="Lu D."/>
            <person name="Skrede I."/>
            <person name="Drula E."/>
            <person name="Henrissat B."/>
            <person name="Morin E."/>
            <person name="Kohler A."/>
            <person name="Barry K."/>
            <person name="LaButti K."/>
            <person name="Morin E."/>
            <person name="Salamov A."/>
            <person name="Lipzen A."/>
            <person name="Mereny Z."/>
            <person name="Hegedus B."/>
            <person name="Baldrian P."/>
            <person name="Stursova M."/>
            <person name="Weitz H."/>
            <person name="Taylor A."/>
            <person name="Grigoriev I.V."/>
            <person name="Nagy L.G."/>
            <person name="Martin F."/>
            <person name="Kauserud H."/>
        </authorList>
    </citation>
    <scope>NUCLEOTIDE SEQUENCE</scope>
    <source>
        <strain evidence="2">CBHHK182m</strain>
    </source>
</reference>
<dbReference type="AlphaFoldDB" id="A0AAD7JG97"/>
<sequence length="522" mass="57719">MPETVECISSGLQAQNAFSAAKATGSSFNLEAIVVDSTEREARAAGAPAAAKQGLVYELDSCSTIKRGQKDNQSDVYPPALRTTASNPDPPSVNTLTLEAISYTNRALILNFGTLFFMLTRRSNFILGTFGNGRFGMSARRPTLPVHTRACDTIRGLNTLFYGVGVYTVMELFFMAGLSPFLTLYEVFSNPSRAARFLLAFYSYIARAERDLWKTIVQSAIHDGILAPTTDQCLRYGDWLYIWAKDKTSMPLRMACLVDEYHAKLDELSRAEAAWSQDAENQLFDVFEPTFLALGFQSPLSLGHLIFGADDWVQLGGTPCSHEDPITAVYRKHGLLGSPTRLKFDPSESLMLPHEQFRGKRSFYRPTFAFHHPKQMWRPAAARSVQGAEHHECLFKNIVATTLGVSIGPLEYCGVGHIVHVGPAPYVAVCKGDPAISEYHEKRALRSLDRISAHLETAGKRKRARSLKENKQLAKKLSKLDAGYHRVGAGAVEDAEGTEPQPSKPKKRRLSADQRLALATIN</sequence>
<evidence type="ECO:0000256" key="1">
    <source>
        <dbReference type="SAM" id="MobiDB-lite"/>
    </source>
</evidence>
<gene>
    <name evidence="2" type="ORF">B0H16DRAFT_1454783</name>
</gene>
<evidence type="ECO:0000313" key="2">
    <source>
        <dbReference type="EMBL" id="KAJ7764239.1"/>
    </source>
</evidence>
<dbReference type="EMBL" id="JARKIB010000028">
    <property type="protein sequence ID" value="KAJ7764239.1"/>
    <property type="molecule type" value="Genomic_DNA"/>
</dbReference>
<keyword evidence="3" id="KW-1185">Reference proteome</keyword>
<evidence type="ECO:0000313" key="3">
    <source>
        <dbReference type="Proteomes" id="UP001215598"/>
    </source>
</evidence>
<feature type="region of interest" description="Disordered" evidence="1">
    <location>
        <begin position="68"/>
        <end position="89"/>
    </location>
</feature>
<protein>
    <submittedName>
        <fullName evidence="2">Uncharacterized protein</fullName>
    </submittedName>
</protein>
<organism evidence="2 3">
    <name type="scientific">Mycena metata</name>
    <dbReference type="NCBI Taxonomy" id="1033252"/>
    <lineage>
        <taxon>Eukaryota</taxon>
        <taxon>Fungi</taxon>
        <taxon>Dikarya</taxon>
        <taxon>Basidiomycota</taxon>
        <taxon>Agaricomycotina</taxon>
        <taxon>Agaricomycetes</taxon>
        <taxon>Agaricomycetidae</taxon>
        <taxon>Agaricales</taxon>
        <taxon>Marasmiineae</taxon>
        <taxon>Mycenaceae</taxon>
        <taxon>Mycena</taxon>
    </lineage>
</organism>
<proteinExistence type="predicted"/>
<feature type="region of interest" description="Disordered" evidence="1">
    <location>
        <begin position="489"/>
        <end position="522"/>
    </location>
</feature>
<dbReference type="Proteomes" id="UP001215598">
    <property type="component" value="Unassembled WGS sequence"/>
</dbReference>
<comment type="caution">
    <text evidence="2">The sequence shown here is derived from an EMBL/GenBank/DDBJ whole genome shotgun (WGS) entry which is preliminary data.</text>
</comment>